<protein>
    <recommendedName>
        <fullName evidence="5">Dynein heavy chain family protein</fullName>
    </recommendedName>
</protein>
<dbReference type="Gene3D" id="1.20.140.100">
    <property type="entry name" value="Dynein heavy chain, N-terminal domain 2"/>
    <property type="match status" value="1"/>
</dbReference>
<evidence type="ECO:0008006" key="5">
    <source>
        <dbReference type="Google" id="ProtNLM"/>
    </source>
</evidence>
<dbReference type="GO" id="GO:0051959">
    <property type="term" value="F:dynein light intermediate chain binding"/>
    <property type="evidence" value="ECO:0007669"/>
    <property type="project" value="InterPro"/>
</dbReference>
<dbReference type="Pfam" id="PF08393">
    <property type="entry name" value="DHC_N2"/>
    <property type="match status" value="1"/>
</dbReference>
<dbReference type="GO" id="GO:0030286">
    <property type="term" value="C:dynein complex"/>
    <property type="evidence" value="ECO:0007669"/>
    <property type="project" value="InterPro"/>
</dbReference>
<evidence type="ECO:0000313" key="3">
    <source>
        <dbReference type="EMBL" id="OHS94777.1"/>
    </source>
</evidence>
<dbReference type="InterPro" id="IPR042222">
    <property type="entry name" value="Dynein_2_N"/>
</dbReference>
<dbReference type="Pfam" id="PF12774">
    <property type="entry name" value="AAA_6"/>
    <property type="match status" value="1"/>
</dbReference>
<dbReference type="Gene3D" id="1.10.287.2620">
    <property type="match status" value="1"/>
</dbReference>
<dbReference type="InterPro" id="IPR027417">
    <property type="entry name" value="P-loop_NTPase"/>
</dbReference>
<dbReference type="GO" id="GO:0045505">
    <property type="term" value="F:dynein intermediate chain binding"/>
    <property type="evidence" value="ECO:0007669"/>
    <property type="project" value="InterPro"/>
</dbReference>
<dbReference type="InterPro" id="IPR026983">
    <property type="entry name" value="DHC"/>
</dbReference>
<dbReference type="InterPro" id="IPR035699">
    <property type="entry name" value="AAA_6"/>
</dbReference>
<dbReference type="InterPro" id="IPR013602">
    <property type="entry name" value="Dynein_heavy_linker"/>
</dbReference>
<reference evidence="3" key="1">
    <citation type="submission" date="2016-10" db="EMBL/GenBank/DDBJ databases">
        <authorList>
            <person name="Benchimol M."/>
            <person name="Almeida L.G."/>
            <person name="Vasconcelos A.T."/>
            <person name="Perreira-Neves A."/>
            <person name="Rosa I.A."/>
            <person name="Tasca T."/>
            <person name="Bogo M.R."/>
            <person name="de Souza W."/>
        </authorList>
    </citation>
    <scope>NUCLEOTIDE SEQUENCE [LARGE SCALE GENOMIC DNA]</scope>
    <source>
        <strain evidence="3">K</strain>
    </source>
</reference>
<dbReference type="VEuPathDB" id="TrichDB:TRFO_39049"/>
<dbReference type="GO" id="GO:0060294">
    <property type="term" value="P:cilium movement involved in cell motility"/>
    <property type="evidence" value="ECO:0007669"/>
    <property type="project" value="TreeGrafter"/>
</dbReference>
<evidence type="ECO:0000259" key="1">
    <source>
        <dbReference type="Pfam" id="PF08393"/>
    </source>
</evidence>
<feature type="domain" description="Dynein heavy chain linker" evidence="1">
    <location>
        <begin position="833"/>
        <end position="1253"/>
    </location>
</feature>
<dbReference type="GO" id="GO:0008569">
    <property type="term" value="F:minus-end-directed microtubule motor activity"/>
    <property type="evidence" value="ECO:0007669"/>
    <property type="project" value="TreeGrafter"/>
</dbReference>
<sequence>MTSKEIGKADIAVPKNLTIRKPERSATLTSHGTRGLWKSKQLDSITNEFDAVFPGNAETSSQLLEKNPGLLAIRNKTAKSKSRSTKTKPYTIRPITAAEQPQLIPTLFNRPTTTFQHTRHQSSVQYVQKNIEAERAALSFSEDPVAYFAKRKDGSGHKFIYLNYAGDRNNPNFNPYELKKVPYAEIDEEYFTMSASGVTRIQPDGNTEQVSIDTWAKESSIFMSIRKLKTFSQYYYWRPFRFWKKFVMNQRYSQLNQFLNVHPYWSNKRFFSSIISILSTTSDSMIKKYLLPFIPQKKYTLTSFHQIVEENKKLLYKEFSEFLQNIAKIICDLYISIKDPTRIKVEDKDFQEIKRRNPNIGQLIVLEQKIAAEKDRRVKLVQNEISSLSYFIRMIDYMILESMAKSCSECWELAAENASQEQSSIFQIEMSFSDDGKVSFDIPLEEVIGNVRKCLHDSFITLNELPRLTNMVQLREYLKENIVDGPTFESIKAPDTSYSKNEDIILNIISASYKSAEASCQAYKDYYSIFKLGVNWNEERYIHKRGGEEKEYNLSQLIGDNDLPTPLIFNYAKEPTVDFNVIRVDIEKFKADINKMSQFHTCTSKGILFIDGRKLKSFLEPIPTKSLELIHNTLIDLLKRKMEYLLNLFSYCAKKLKKEPASLEQYVEFCEFTAAIEEITPLIAMEITFTDELRTLLEESNLHTVLGIQNPQELVSTRNPLHDAFKTFKSDKLIARNLKELDADKFTIVLQQRLRIREQKLNKYNSTIMSYPLNVANARVDVLLPEMKQIKEKIIQIEPEIDALIHCQKVMGVKQPDLSIYKDMKAGSLFTVDLYQTIVQFNDIQDQMENIPFSTINIEKFSNDVKTLDQDIFNLRNAGRPVNSLLTDLYQKFDQILSFIDQLKQLASGNLRLRHWNKLFDECGQPNQYTPQITISEMAKMGILAQKEKIHVITSNSQGECELETNFSNIKMKWMEVQLPLLDSQVKSEDSLLLGNVNLLFQEITDTQLTLQQMLQVPFVQSIAKDIKELSLVLENYAQVVDAWSTFQANWVILSTFFSQEETKTILEAQSHKFQMVRRRWMALIRHTLENTTLFHVCSFPSLLDMLIENNRTLETILVASVKYIDKKREIMPRLYFLSNDEVLTLLSTTNFDLFNKHLIKLFMHIKNFDYHITEAEQNQQKKKLPSKTTEVKKLNKFLNCQDFSKLKIYGMVSQSFDSIVFDKKLRCAGPVEKWVNDLISIMKNYIKDEIGKSLKTCSSVPLNDWVMGAPTYIAILTLYINFTSDIEECFVNFENNPRAFANYENTISQKIDDLINALSSPLSPHELQKISSIITLFNAQISIVRSLSEKIPLYSQRMNWGNRIKMRFNPDKKILTVEFGETVIEHGYEYWGHGVQYIYTPSTEKVLLNLCSSISNGGKVYDTPYIYGSAMCGKKHLISDLASLYGQFIYFIPTFKEKNFYIYERLLIGAAKTGFWLAFHNIQLNSQPNLCFLYESI</sequence>
<dbReference type="Gene3D" id="1.20.58.1120">
    <property type="match status" value="1"/>
</dbReference>
<dbReference type="RefSeq" id="XP_068347914.1">
    <property type="nucleotide sequence ID" value="XM_068512410.1"/>
</dbReference>
<comment type="caution">
    <text evidence="3">The sequence shown here is derived from an EMBL/GenBank/DDBJ whole genome shotgun (WGS) entry which is preliminary data.</text>
</comment>
<accession>A0A1J4J7Y1</accession>
<dbReference type="InterPro" id="IPR042228">
    <property type="entry name" value="Dynein_linker_3"/>
</dbReference>
<gene>
    <name evidence="3" type="ORF">TRFO_39049</name>
</gene>
<dbReference type="GO" id="GO:0005524">
    <property type="term" value="F:ATP binding"/>
    <property type="evidence" value="ECO:0007669"/>
    <property type="project" value="InterPro"/>
</dbReference>
<dbReference type="EMBL" id="MLAK01001291">
    <property type="protein sequence ID" value="OHS94777.1"/>
    <property type="molecule type" value="Genomic_DNA"/>
</dbReference>
<proteinExistence type="predicted"/>
<dbReference type="FunFam" id="3.20.180.20:FF:000006">
    <property type="entry name" value="Dynein heavy chain family protein"/>
    <property type="match status" value="1"/>
</dbReference>
<evidence type="ECO:0000313" key="4">
    <source>
        <dbReference type="Proteomes" id="UP000179807"/>
    </source>
</evidence>
<name>A0A1J4J7Y1_9EUKA</name>
<dbReference type="OrthoDB" id="5593012at2759"/>
<keyword evidence="4" id="KW-1185">Reference proteome</keyword>
<dbReference type="FunFam" id="1.20.58.1120:FF:000021">
    <property type="entry name" value="Dynein heavy chain family protein"/>
    <property type="match status" value="1"/>
</dbReference>
<dbReference type="Proteomes" id="UP000179807">
    <property type="component" value="Unassembled WGS sequence"/>
</dbReference>
<dbReference type="PANTHER" id="PTHR10676:SF396">
    <property type="entry name" value="DYNEIN AXONEMAL HEAVY CHAIN 1"/>
    <property type="match status" value="1"/>
</dbReference>
<dbReference type="PANTHER" id="PTHR10676">
    <property type="entry name" value="DYNEIN HEAVY CHAIN FAMILY PROTEIN"/>
    <property type="match status" value="1"/>
</dbReference>
<dbReference type="GO" id="GO:0097729">
    <property type="term" value="C:9+2 motile cilium"/>
    <property type="evidence" value="ECO:0007669"/>
    <property type="project" value="TreeGrafter"/>
</dbReference>
<organism evidence="3 4">
    <name type="scientific">Tritrichomonas foetus</name>
    <dbReference type="NCBI Taxonomy" id="1144522"/>
    <lineage>
        <taxon>Eukaryota</taxon>
        <taxon>Metamonada</taxon>
        <taxon>Parabasalia</taxon>
        <taxon>Tritrichomonadida</taxon>
        <taxon>Tritrichomonadidae</taxon>
        <taxon>Tritrichomonas</taxon>
    </lineage>
</organism>
<dbReference type="Gene3D" id="3.20.180.20">
    <property type="entry name" value="Dynein heavy chain, N-terminal domain 2"/>
    <property type="match status" value="1"/>
</dbReference>
<dbReference type="FunFam" id="1.20.140.100:FF:000008">
    <property type="entry name" value="Dynein heavy chain domain 1"/>
    <property type="match status" value="1"/>
</dbReference>
<dbReference type="GeneID" id="94847114"/>
<dbReference type="Gene3D" id="3.40.50.300">
    <property type="entry name" value="P-loop containing nucleotide triphosphate hydrolases"/>
    <property type="match status" value="1"/>
</dbReference>
<feature type="domain" description="Dynein heavy chain hydrolytic ATP-binding dynein motor region" evidence="2">
    <location>
        <begin position="1388"/>
        <end position="1482"/>
    </location>
</feature>
<evidence type="ECO:0000259" key="2">
    <source>
        <dbReference type="Pfam" id="PF12774"/>
    </source>
</evidence>